<feature type="transmembrane region" description="Helical" evidence="1">
    <location>
        <begin position="55"/>
        <end position="73"/>
    </location>
</feature>
<dbReference type="RefSeq" id="WP_154808958.1">
    <property type="nucleotide sequence ID" value="NZ_VIAQ01000010.1"/>
</dbReference>
<evidence type="ECO:0000256" key="1">
    <source>
        <dbReference type="SAM" id="Phobius"/>
    </source>
</evidence>
<reference evidence="2 3" key="1">
    <citation type="submission" date="2019-06" db="EMBL/GenBank/DDBJ databases">
        <title>Draft genome sequence of Methanolobus vulcani B1d.</title>
        <authorList>
            <person name="Creighbaum A.J."/>
            <person name="Ticak T."/>
            <person name="Hariraju D."/>
            <person name="Arivett B.A."/>
            <person name="Ferguson D.J.Jr."/>
        </authorList>
    </citation>
    <scope>NUCLEOTIDE SEQUENCE [LARGE SCALE GENOMIC DNA]</scope>
    <source>
        <strain evidence="2 3">B1d</strain>
    </source>
</reference>
<dbReference type="Proteomes" id="UP000319335">
    <property type="component" value="Unassembled WGS sequence"/>
</dbReference>
<keyword evidence="1" id="KW-0812">Transmembrane</keyword>
<gene>
    <name evidence="2" type="ORF">FKV42_03985</name>
</gene>
<keyword evidence="1" id="KW-0472">Membrane</keyword>
<keyword evidence="1" id="KW-1133">Transmembrane helix</keyword>
<comment type="caution">
    <text evidence="2">The sequence shown here is derived from an EMBL/GenBank/DDBJ whole genome shotgun (WGS) entry which is preliminary data.</text>
</comment>
<evidence type="ECO:0000313" key="3">
    <source>
        <dbReference type="Proteomes" id="UP000319335"/>
    </source>
</evidence>
<name>A0A7Z8KQ59_9EURY</name>
<proteinExistence type="predicted"/>
<protein>
    <submittedName>
        <fullName evidence="2">Uncharacterized protein</fullName>
    </submittedName>
</protein>
<dbReference type="AlphaFoldDB" id="A0A7Z8KQ59"/>
<feature type="transmembrane region" description="Helical" evidence="1">
    <location>
        <begin position="85"/>
        <end position="105"/>
    </location>
</feature>
<keyword evidence="3" id="KW-1185">Reference proteome</keyword>
<evidence type="ECO:0000313" key="2">
    <source>
        <dbReference type="EMBL" id="TQD27033.1"/>
    </source>
</evidence>
<sequence length="119" mass="13615">MIHKKDLIISISIGVILLSLFEHSSMSHFTAEVITAFIIGRWLSKRIENHLKRYVFTSIMIYNMLGWILILIFTHDGRIVLEYGMGMVTIFSGTVFIVALLYATIGSLITRTRKNVQPQ</sequence>
<dbReference type="OrthoDB" id="137300at2157"/>
<accession>A0A7Z8KQ59</accession>
<dbReference type="EMBL" id="VIAQ01000010">
    <property type="protein sequence ID" value="TQD27033.1"/>
    <property type="molecule type" value="Genomic_DNA"/>
</dbReference>
<organism evidence="2 3">
    <name type="scientific">Methanolobus vulcani</name>
    <dbReference type="NCBI Taxonomy" id="38026"/>
    <lineage>
        <taxon>Archaea</taxon>
        <taxon>Methanobacteriati</taxon>
        <taxon>Methanobacteriota</taxon>
        <taxon>Stenosarchaea group</taxon>
        <taxon>Methanomicrobia</taxon>
        <taxon>Methanosarcinales</taxon>
        <taxon>Methanosarcinaceae</taxon>
        <taxon>Methanolobus</taxon>
    </lineage>
</organism>